<proteinExistence type="predicted"/>
<protein>
    <submittedName>
        <fullName evidence="1">Uncharacterized protein</fullName>
    </submittedName>
</protein>
<organism evidence="1 2">
    <name type="scientific">Phlebia brevispora</name>
    <dbReference type="NCBI Taxonomy" id="194682"/>
    <lineage>
        <taxon>Eukaryota</taxon>
        <taxon>Fungi</taxon>
        <taxon>Dikarya</taxon>
        <taxon>Basidiomycota</taxon>
        <taxon>Agaricomycotina</taxon>
        <taxon>Agaricomycetes</taxon>
        <taxon>Polyporales</taxon>
        <taxon>Meruliaceae</taxon>
        <taxon>Phlebia</taxon>
    </lineage>
</organism>
<evidence type="ECO:0000313" key="2">
    <source>
        <dbReference type="Proteomes" id="UP001148662"/>
    </source>
</evidence>
<name>A0ACC1T3A4_9APHY</name>
<comment type="caution">
    <text evidence="1">The sequence shown here is derived from an EMBL/GenBank/DDBJ whole genome shotgun (WGS) entry which is preliminary data.</text>
</comment>
<gene>
    <name evidence="1" type="ORF">NM688_g4283</name>
</gene>
<evidence type="ECO:0000313" key="1">
    <source>
        <dbReference type="EMBL" id="KAJ3552190.1"/>
    </source>
</evidence>
<reference evidence="1" key="1">
    <citation type="submission" date="2022-07" db="EMBL/GenBank/DDBJ databases">
        <title>Genome Sequence of Phlebia brevispora.</title>
        <authorList>
            <person name="Buettner E."/>
        </authorList>
    </citation>
    <scope>NUCLEOTIDE SEQUENCE</scope>
    <source>
        <strain evidence="1">MPL23</strain>
    </source>
</reference>
<sequence length="543" mass="60351">MGLPQKTITAEDRYDPHNFMGHQESTEHLGAGSFVPQTPYENEDRRTLVSSCDYIRDRITGKIGVPLSELTSERAGGEQVNLSRHNRVSAIQILIKWPGCKPFHYKINPGSRLTDHELARIIHKELPTVERETSGDKASQYWANMLSPASAGNTLNRLVIVDPFLAYTVDSCETLFVDTPFPRIGLGVGPLGVYMKPDAEAKFNVQVSKRRPSWPPEDARSVEQARVTPVLVPLTSRLLASTTNHYSAVNLRLGTSTRPTFSMYPQQGNQVPAAQGPHLLTSHDRALLQHLGRGDVIRQLPLRTGNFQMRPVDYIRDPRNGQVGISILDLISPAPGINPQALPSVPRHTIIKICWHSNKPEEEPFVWERPLSMANPTIQDVAFMVAGSKNLSLKEEMSLPKEMRERLLAIEAVETQKSFQRMYLIGLWPTGPTSMQPVLWLKDVDFHHTTSHATCNIGTVGDHDGILPQHLVLPPHARIEIVIGNIALDTQGSLSIVDAVLPVDRFRFLRDTVGENDRPADVRSEEPRYLGAGDGAAVTQASR</sequence>
<dbReference type="EMBL" id="JANHOG010000693">
    <property type="protein sequence ID" value="KAJ3552190.1"/>
    <property type="molecule type" value="Genomic_DNA"/>
</dbReference>
<dbReference type="Proteomes" id="UP001148662">
    <property type="component" value="Unassembled WGS sequence"/>
</dbReference>
<accession>A0ACC1T3A4</accession>
<keyword evidence="2" id="KW-1185">Reference proteome</keyword>